<dbReference type="InterPro" id="IPR025643">
    <property type="entry name" value="R2K_3"/>
</dbReference>
<evidence type="ECO:0000259" key="1">
    <source>
        <dbReference type="Pfam" id="PF14243"/>
    </source>
</evidence>
<dbReference type="Pfam" id="PF14243">
    <property type="entry name" value="R2K_3"/>
    <property type="match status" value="1"/>
</dbReference>
<sequence length="303" mass="35225">MKILFCSDPLNNKEVDQDYEQEYNCARKLGMEAHLISLESVLDGEATKAVKRIPTFEAPETFIYRGWMLKPHDYEQLYHALKQKNAILINSPSAYRNGHYFPYSYEAIRKATPQSIWLDIKELSNGFDVLFEKMRIFGNKPVMIKDYVKSRKHEWEEACYIPDASDKQRVQTVIRNFIDRQGPELNGGIVIREYIQLEQLTKHPKSGMPLSNEYRLFFLHHKLIECTEYWDEAVYQQRIPNLDSFTELSKGIASHFFTMDIAKTASGEWAIIEIGDGQVSGLPSHADSIFINRYGIPASQNWR</sequence>
<organism evidence="2 3">
    <name type="scientific">Paenibacillus contaminans</name>
    <dbReference type="NCBI Taxonomy" id="450362"/>
    <lineage>
        <taxon>Bacteria</taxon>
        <taxon>Bacillati</taxon>
        <taxon>Bacillota</taxon>
        <taxon>Bacilli</taxon>
        <taxon>Bacillales</taxon>
        <taxon>Paenibacillaceae</taxon>
        <taxon>Paenibacillus</taxon>
    </lineage>
</organism>
<reference evidence="2 3" key="1">
    <citation type="journal article" date="2009" name="Int. J. Syst. Evol. Microbiol.">
        <title>Paenibacillus contaminans sp. nov., isolated from a contaminated laboratory plate.</title>
        <authorList>
            <person name="Chou J.H."/>
            <person name="Lee J.H."/>
            <person name="Lin M.C."/>
            <person name="Chang P.S."/>
            <person name="Arun A.B."/>
            <person name="Young C.C."/>
            <person name="Chen W.M."/>
        </authorList>
    </citation>
    <scope>NUCLEOTIDE SEQUENCE [LARGE SCALE GENOMIC DNA]</scope>
    <source>
        <strain evidence="2 3">CKOBP-6</strain>
    </source>
</reference>
<feature type="domain" description="ATP-grasp" evidence="1">
    <location>
        <begin position="140"/>
        <end position="287"/>
    </location>
</feature>
<evidence type="ECO:0000313" key="2">
    <source>
        <dbReference type="EMBL" id="RAV17791.1"/>
    </source>
</evidence>
<name>A0A329MCT4_9BACL</name>
<dbReference type="OrthoDB" id="5355744at2"/>
<accession>A0A329MCT4</accession>
<dbReference type="EMBL" id="QMFB01000017">
    <property type="protein sequence ID" value="RAV17791.1"/>
    <property type="molecule type" value="Genomic_DNA"/>
</dbReference>
<evidence type="ECO:0000313" key="3">
    <source>
        <dbReference type="Proteomes" id="UP000250369"/>
    </source>
</evidence>
<proteinExistence type="predicted"/>
<dbReference type="Proteomes" id="UP000250369">
    <property type="component" value="Unassembled WGS sequence"/>
</dbReference>
<dbReference type="AlphaFoldDB" id="A0A329MCT4"/>
<keyword evidence="3" id="KW-1185">Reference proteome</keyword>
<dbReference type="RefSeq" id="WP_113033877.1">
    <property type="nucleotide sequence ID" value="NZ_QMFB01000017.1"/>
</dbReference>
<gene>
    <name evidence="2" type="ORF">DQG23_25605</name>
</gene>
<comment type="caution">
    <text evidence="2">The sequence shown here is derived from an EMBL/GenBank/DDBJ whole genome shotgun (WGS) entry which is preliminary data.</text>
</comment>
<protein>
    <recommendedName>
        <fullName evidence="1">ATP-grasp domain-containing protein</fullName>
    </recommendedName>
</protein>